<evidence type="ECO:0000313" key="5">
    <source>
        <dbReference type="Proteomes" id="UP000281553"/>
    </source>
</evidence>
<proteinExistence type="predicted"/>
<dbReference type="SUPFAM" id="SSF48403">
    <property type="entry name" value="Ankyrin repeat"/>
    <property type="match status" value="1"/>
</dbReference>
<dbReference type="OrthoDB" id="5946465at2759"/>
<dbReference type="InterPro" id="IPR036770">
    <property type="entry name" value="Ankyrin_rpt-contain_sf"/>
</dbReference>
<gene>
    <name evidence="4" type="ORF">DILT_LOCUS1226</name>
</gene>
<dbReference type="PROSITE" id="PS50297">
    <property type="entry name" value="ANK_REP_REGION"/>
    <property type="match status" value="2"/>
</dbReference>
<feature type="repeat" description="ANK" evidence="3">
    <location>
        <begin position="48"/>
        <end position="80"/>
    </location>
</feature>
<feature type="repeat" description="ANK" evidence="3">
    <location>
        <begin position="15"/>
        <end position="47"/>
    </location>
</feature>
<dbReference type="PROSITE" id="PS50088">
    <property type="entry name" value="ANK_REPEAT"/>
    <property type="match status" value="2"/>
</dbReference>
<name>A0A3P6RGX7_DIBLA</name>
<protein>
    <submittedName>
        <fullName evidence="4">Uncharacterized protein</fullName>
    </submittedName>
</protein>
<dbReference type="Pfam" id="PF12796">
    <property type="entry name" value="Ank_2"/>
    <property type="match status" value="1"/>
</dbReference>
<keyword evidence="5" id="KW-1185">Reference proteome</keyword>
<evidence type="ECO:0000256" key="3">
    <source>
        <dbReference type="PROSITE-ProRule" id="PRU00023"/>
    </source>
</evidence>
<sequence>MNYRVMTGRSWALMNNITPLHVAAKWGRLQMVKLLLDSGAIVDCRTRDGLTPLHCAARSGHTAVCNMLIDAGGNPSAKTRSSERLFLTQSFGFLFFSLPPATKCLLQLPRQSPPAAAQACDLNPPYPSPPPWQPNCENTLLRPLLAAR</sequence>
<dbReference type="Proteomes" id="UP000281553">
    <property type="component" value="Unassembled WGS sequence"/>
</dbReference>
<dbReference type="SMART" id="SM00248">
    <property type="entry name" value="ANK"/>
    <property type="match status" value="2"/>
</dbReference>
<evidence type="ECO:0000256" key="1">
    <source>
        <dbReference type="ARBA" id="ARBA00022737"/>
    </source>
</evidence>
<accession>A0A3P6RGX7</accession>
<reference evidence="4 5" key="1">
    <citation type="submission" date="2018-11" db="EMBL/GenBank/DDBJ databases">
        <authorList>
            <consortium name="Pathogen Informatics"/>
        </authorList>
    </citation>
    <scope>NUCLEOTIDE SEQUENCE [LARGE SCALE GENOMIC DNA]</scope>
</reference>
<keyword evidence="2 3" id="KW-0040">ANK repeat</keyword>
<dbReference type="PANTHER" id="PTHR24161">
    <property type="entry name" value="ANK_REP_REGION DOMAIN-CONTAINING PROTEIN-RELATED"/>
    <property type="match status" value="1"/>
</dbReference>
<dbReference type="EMBL" id="UYRU01007636">
    <property type="protein sequence ID" value="VDK41298.1"/>
    <property type="molecule type" value="Genomic_DNA"/>
</dbReference>
<keyword evidence="1" id="KW-0677">Repeat</keyword>
<organism evidence="4 5">
    <name type="scientific">Dibothriocephalus latus</name>
    <name type="common">Fish tapeworm</name>
    <name type="synonym">Diphyllobothrium latum</name>
    <dbReference type="NCBI Taxonomy" id="60516"/>
    <lineage>
        <taxon>Eukaryota</taxon>
        <taxon>Metazoa</taxon>
        <taxon>Spiralia</taxon>
        <taxon>Lophotrochozoa</taxon>
        <taxon>Platyhelminthes</taxon>
        <taxon>Cestoda</taxon>
        <taxon>Eucestoda</taxon>
        <taxon>Diphyllobothriidea</taxon>
        <taxon>Diphyllobothriidae</taxon>
        <taxon>Dibothriocephalus</taxon>
    </lineage>
</organism>
<dbReference type="PANTHER" id="PTHR24161:SF97">
    <property type="entry name" value="ANKYRIN 2"/>
    <property type="match status" value="1"/>
</dbReference>
<evidence type="ECO:0000313" key="4">
    <source>
        <dbReference type="EMBL" id="VDK41298.1"/>
    </source>
</evidence>
<dbReference type="InterPro" id="IPR002110">
    <property type="entry name" value="Ankyrin_rpt"/>
</dbReference>
<dbReference type="AlphaFoldDB" id="A0A3P6RGX7"/>
<evidence type="ECO:0000256" key="2">
    <source>
        <dbReference type="ARBA" id="ARBA00023043"/>
    </source>
</evidence>
<dbReference type="Gene3D" id="1.25.40.20">
    <property type="entry name" value="Ankyrin repeat-containing domain"/>
    <property type="match status" value="1"/>
</dbReference>